<keyword evidence="1" id="KW-1133">Transmembrane helix</keyword>
<keyword evidence="1" id="KW-0812">Transmembrane</keyword>
<dbReference type="AlphaFoldDB" id="A0A8T0GTA5"/>
<sequence length="162" mass="18548">SALDLERGRAVGNYVKVVGLAACSIAIAILMWRLRPGSLLGFHLLGHNHQQPRKPGIVFPLYQYYHQDANGSHVGGGRERWRGSRGRHGRGVLSEDALFELRWVHRQYNDQNREIFIEMKLGDPPKLFYFNIDTGSWRPWVHCSVPGYRELTTWKEIPLSGA</sequence>
<evidence type="ECO:0000256" key="1">
    <source>
        <dbReference type="SAM" id="Phobius"/>
    </source>
</evidence>
<dbReference type="InterPro" id="IPR021109">
    <property type="entry name" value="Peptidase_aspartic_dom_sf"/>
</dbReference>
<evidence type="ECO:0000313" key="3">
    <source>
        <dbReference type="EMBL" id="KAG0560868.1"/>
    </source>
</evidence>
<feature type="non-terminal residue" evidence="3">
    <location>
        <position position="1"/>
    </location>
</feature>
<feature type="domain" description="Peptidase A1" evidence="2">
    <location>
        <begin position="115"/>
        <end position="162"/>
    </location>
</feature>
<dbReference type="EMBL" id="CM026430">
    <property type="protein sequence ID" value="KAG0560868.1"/>
    <property type="molecule type" value="Genomic_DNA"/>
</dbReference>
<reference evidence="3" key="1">
    <citation type="submission" date="2020-06" db="EMBL/GenBank/DDBJ databases">
        <title>WGS assembly of Ceratodon purpureus strain R40.</title>
        <authorList>
            <person name="Carey S.B."/>
            <person name="Jenkins J."/>
            <person name="Shu S."/>
            <person name="Lovell J.T."/>
            <person name="Sreedasyam A."/>
            <person name="Maumus F."/>
            <person name="Tiley G.P."/>
            <person name="Fernandez-Pozo N."/>
            <person name="Barry K."/>
            <person name="Chen C."/>
            <person name="Wang M."/>
            <person name="Lipzen A."/>
            <person name="Daum C."/>
            <person name="Saski C.A."/>
            <person name="Payton A.C."/>
            <person name="Mcbreen J.C."/>
            <person name="Conrad R.E."/>
            <person name="Kollar L.M."/>
            <person name="Olsson S."/>
            <person name="Huttunen S."/>
            <person name="Landis J.B."/>
            <person name="Wickett N.J."/>
            <person name="Johnson M.G."/>
            <person name="Rensing S.A."/>
            <person name="Grimwood J."/>
            <person name="Schmutz J."/>
            <person name="Mcdaniel S.F."/>
        </authorList>
    </citation>
    <scope>NUCLEOTIDE SEQUENCE</scope>
    <source>
        <strain evidence="3">R40</strain>
    </source>
</reference>
<feature type="transmembrane region" description="Helical" evidence="1">
    <location>
        <begin position="14"/>
        <end position="32"/>
    </location>
</feature>
<dbReference type="Gene3D" id="2.40.70.10">
    <property type="entry name" value="Acid Proteases"/>
    <property type="match status" value="1"/>
</dbReference>
<gene>
    <name evidence="3" type="ORF">KC19_9G020600</name>
</gene>
<keyword evidence="1" id="KW-0472">Membrane</keyword>
<protein>
    <recommendedName>
        <fullName evidence="2">Peptidase A1 domain-containing protein</fullName>
    </recommendedName>
</protein>
<accession>A0A8T0GTA5</accession>
<proteinExistence type="predicted"/>
<dbReference type="SUPFAM" id="SSF50630">
    <property type="entry name" value="Acid proteases"/>
    <property type="match status" value="1"/>
</dbReference>
<dbReference type="InterPro" id="IPR033121">
    <property type="entry name" value="PEPTIDASE_A1"/>
</dbReference>
<evidence type="ECO:0000313" key="4">
    <source>
        <dbReference type="Proteomes" id="UP000822688"/>
    </source>
</evidence>
<evidence type="ECO:0000259" key="2">
    <source>
        <dbReference type="PROSITE" id="PS51767"/>
    </source>
</evidence>
<dbReference type="Proteomes" id="UP000822688">
    <property type="component" value="Chromosome 9"/>
</dbReference>
<organism evidence="3 4">
    <name type="scientific">Ceratodon purpureus</name>
    <name type="common">Fire moss</name>
    <name type="synonym">Dicranum purpureum</name>
    <dbReference type="NCBI Taxonomy" id="3225"/>
    <lineage>
        <taxon>Eukaryota</taxon>
        <taxon>Viridiplantae</taxon>
        <taxon>Streptophyta</taxon>
        <taxon>Embryophyta</taxon>
        <taxon>Bryophyta</taxon>
        <taxon>Bryophytina</taxon>
        <taxon>Bryopsida</taxon>
        <taxon>Dicranidae</taxon>
        <taxon>Pseudoditrichales</taxon>
        <taxon>Ditrichaceae</taxon>
        <taxon>Ceratodon</taxon>
    </lineage>
</organism>
<name>A0A8T0GTA5_CERPU</name>
<comment type="caution">
    <text evidence="3">The sequence shown here is derived from an EMBL/GenBank/DDBJ whole genome shotgun (WGS) entry which is preliminary data.</text>
</comment>
<dbReference type="PROSITE" id="PS51767">
    <property type="entry name" value="PEPTIDASE_A1"/>
    <property type="match status" value="1"/>
</dbReference>
<keyword evidence="4" id="KW-1185">Reference proteome</keyword>